<dbReference type="OrthoDB" id="6107520at2"/>
<dbReference type="AlphaFoldDB" id="A0A1A8TSZ4"/>
<name>A0A1A8TSZ4_9GAMM</name>
<evidence type="ECO:0008006" key="4">
    <source>
        <dbReference type="Google" id="ProtNLM"/>
    </source>
</evidence>
<reference evidence="2 3" key="1">
    <citation type="submission" date="2016-06" db="EMBL/GenBank/DDBJ databases">
        <authorList>
            <person name="Kjaerup R.B."/>
            <person name="Dalgaard T.S."/>
            <person name="Juul-Madsen H.R."/>
        </authorList>
    </citation>
    <scope>NUCLEOTIDE SEQUENCE [LARGE SCALE GENOMIC DNA]</scope>
    <source>
        <strain evidence="2 3">CECT 8886</strain>
    </source>
</reference>
<dbReference type="EMBL" id="FLOB01000018">
    <property type="protein sequence ID" value="SBS37470.1"/>
    <property type="molecule type" value="Genomic_DNA"/>
</dbReference>
<evidence type="ECO:0000313" key="3">
    <source>
        <dbReference type="Proteomes" id="UP000092544"/>
    </source>
</evidence>
<dbReference type="RefSeq" id="WP_067020473.1">
    <property type="nucleotide sequence ID" value="NZ_FLOB01000018.1"/>
</dbReference>
<evidence type="ECO:0000313" key="2">
    <source>
        <dbReference type="EMBL" id="SBS37470.1"/>
    </source>
</evidence>
<feature type="signal peptide" evidence="1">
    <location>
        <begin position="1"/>
        <end position="18"/>
    </location>
</feature>
<accession>A0A1A8TSZ4</accession>
<keyword evidence="3" id="KW-1185">Reference proteome</keyword>
<organism evidence="2 3">
    <name type="scientific">Marinomonas spartinae</name>
    <dbReference type="NCBI Taxonomy" id="1792290"/>
    <lineage>
        <taxon>Bacteria</taxon>
        <taxon>Pseudomonadati</taxon>
        <taxon>Pseudomonadota</taxon>
        <taxon>Gammaproteobacteria</taxon>
        <taxon>Oceanospirillales</taxon>
        <taxon>Oceanospirillaceae</taxon>
        <taxon>Marinomonas</taxon>
    </lineage>
</organism>
<proteinExistence type="predicted"/>
<gene>
    <name evidence="2" type="ORF">MSP8886_04128</name>
</gene>
<sequence>MKKYILLVIAITQLTACAALKNKLTTEQTLQQKAAYSLGVNPENIVISNKETDDKTVRFTASIKDKTYACAYQSTLTIQTDAICQLK</sequence>
<dbReference type="Proteomes" id="UP000092544">
    <property type="component" value="Unassembled WGS sequence"/>
</dbReference>
<evidence type="ECO:0000256" key="1">
    <source>
        <dbReference type="SAM" id="SignalP"/>
    </source>
</evidence>
<keyword evidence="1" id="KW-0732">Signal</keyword>
<feature type="chain" id="PRO_5008379267" description="Lipoprotein" evidence="1">
    <location>
        <begin position="19"/>
        <end position="87"/>
    </location>
</feature>
<dbReference type="STRING" id="1792290.MSP8886_04128"/>
<protein>
    <recommendedName>
        <fullName evidence="4">Lipoprotein</fullName>
    </recommendedName>
</protein>